<comment type="caution">
    <text evidence="2">The sequence shown here is derived from an EMBL/GenBank/DDBJ whole genome shotgun (WGS) entry which is preliminary data.</text>
</comment>
<gene>
    <name evidence="2" type="ORF">Plil01_001019900</name>
</gene>
<protein>
    <submittedName>
        <fullName evidence="2">Unnamed protein product</fullName>
    </submittedName>
</protein>
<evidence type="ECO:0000256" key="1">
    <source>
        <dbReference type="SAM" id="SignalP"/>
    </source>
</evidence>
<dbReference type="AlphaFoldDB" id="A0A9W6U3S9"/>
<name>A0A9W6U3S9_9STRA</name>
<keyword evidence="3" id="KW-1185">Reference proteome</keyword>
<keyword evidence="1" id="KW-0732">Signal</keyword>
<evidence type="ECO:0000313" key="2">
    <source>
        <dbReference type="EMBL" id="GMF24829.1"/>
    </source>
</evidence>
<dbReference type="EMBL" id="BSXW01000532">
    <property type="protein sequence ID" value="GMF24829.1"/>
    <property type="molecule type" value="Genomic_DNA"/>
</dbReference>
<reference evidence="2" key="1">
    <citation type="submission" date="2023-04" db="EMBL/GenBank/DDBJ databases">
        <title>Phytophthora lilii NBRC 32176.</title>
        <authorList>
            <person name="Ichikawa N."/>
            <person name="Sato H."/>
            <person name="Tonouchi N."/>
        </authorList>
    </citation>
    <scope>NUCLEOTIDE SEQUENCE</scope>
    <source>
        <strain evidence="2">NBRC 32176</strain>
    </source>
</reference>
<feature type="chain" id="PRO_5040823872" evidence="1">
    <location>
        <begin position="24"/>
        <end position="257"/>
    </location>
</feature>
<dbReference type="OrthoDB" id="128922at2759"/>
<dbReference type="Proteomes" id="UP001165083">
    <property type="component" value="Unassembled WGS sequence"/>
</dbReference>
<organism evidence="2 3">
    <name type="scientific">Phytophthora lilii</name>
    <dbReference type="NCBI Taxonomy" id="2077276"/>
    <lineage>
        <taxon>Eukaryota</taxon>
        <taxon>Sar</taxon>
        <taxon>Stramenopiles</taxon>
        <taxon>Oomycota</taxon>
        <taxon>Peronosporomycetes</taxon>
        <taxon>Peronosporales</taxon>
        <taxon>Peronosporaceae</taxon>
        <taxon>Phytophthora</taxon>
    </lineage>
</organism>
<evidence type="ECO:0000313" key="3">
    <source>
        <dbReference type="Proteomes" id="UP001165083"/>
    </source>
</evidence>
<feature type="signal peptide" evidence="1">
    <location>
        <begin position="1"/>
        <end position="23"/>
    </location>
</feature>
<accession>A0A9W6U3S9</accession>
<sequence>MLRAFLSIVGCATSLAAPSLVVADSGSASDSNHFDVGSGLKQVRAYTGYGTLQCTDASTAMIEEGGCDESSVMECTSFLVGAGMTYYGQGSCSESREAYLKTTFGHSALFMVEYYEDMNCNKLAKSEVYVADGGCHYFTLGVMQIWTAADKSMAALTVNSRCDSIDWSVFMGLNVSVNTGECVAQSEYLTEAVKYVLIGEPTYFNPFAAEPATDPNTTITTTTTTTTASDTSTASSISWCGHFVAASVLASLALLGN</sequence>
<proteinExistence type="predicted"/>